<dbReference type="eggNOG" id="COG3135">
    <property type="taxonomic scope" value="Bacteria"/>
</dbReference>
<gene>
    <name evidence="2" type="ORF">HMPREF0063_12950</name>
</gene>
<dbReference type="Proteomes" id="UP000003111">
    <property type="component" value="Unassembled WGS sequence"/>
</dbReference>
<dbReference type="EMBL" id="ACLF03000015">
    <property type="protein sequence ID" value="EFQ81938.1"/>
    <property type="molecule type" value="Genomic_DNA"/>
</dbReference>
<feature type="transmembrane region" description="Helical" evidence="1">
    <location>
        <begin position="306"/>
        <end position="325"/>
    </location>
</feature>
<feature type="transmembrane region" description="Helical" evidence="1">
    <location>
        <begin position="131"/>
        <end position="151"/>
    </location>
</feature>
<name>E2SFZ1_9ACTN</name>
<dbReference type="OrthoDB" id="9813854at2"/>
<dbReference type="HOGENOM" id="CLU_041268_2_0_11"/>
<accession>E2SFZ1</accession>
<keyword evidence="1" id="KW-1133">Transmembrane helix</keyword>
<feature type="transmembrane region" description="Helical" evidence="1">
    <location>
        <begin position="20"/>
        <end position="40"/>
    </location>
</feature>
<feature type="transmembrane region" description="Helical" evidence="1">
    <location>
        <begin position="52"/>
        <end position="70"/>
    </location>
</feature>
<dbReference type="Pfam" id="PF03594">
    <property type="entry name" value="BenE"/>
    <property type="match status" value="1"/>
</dbReference>
<evidence type="ECO:0000313" key="3">
    <source>
        <dbReference type="Proteomes" id="UP000003111"/>
    </source>
</evidence>
<dbReference type="GO" id="GO:0042925">
    <property type="term" value="F:benzoate transmembrane transporter activity"/>
    <property type="evidence" value="ECO:0007669"/>
    <property type="project" value="InterPro"/>
</dbReference>
<feature type="transmembrane region" description="Helical" evidence="1">
    <location>
        <begin position="256"/>
        <end position="286"/>
    </location>
</feature>
<organism evidence="2 3">
    <name type="scientific">Aeromicrobium marinum DSM 15272</name>
    <dbReference type="NCBI Taxonomy" id="585531"/>
    <lineage>
        <taxon>Bacteria</taxon>
        <taxon>Bacillati</taxon>
        <taxon>Actinomycetota</taxon>
        <taxon>Actinomycetes</taxon>
        <taxon>Propionibacteriales</taxon>
        <taxon>Nocardioidaceae</taxon>
        <taxon>Aeromicrobium</taxon>
    </lineage>
</organism>
<protein>
    <submittedName>
        <fullName evidence="2">Benzoate transporter</fullName>
    </submittedName>
</protein>
<keyword evidence="1" id="KW-0472">Membrane</keyword>
<dbReference type="InterPro" id="IPR004711">
    <property type="entry name" value="Benzoate_Transporter"/>
</dbReference>
<feature type="transmembrane region" description="Helical" evidence="1">
    <location>
        <begin position="180"/>
        <end position="200"/>
    </location>
</feature>
<dbReference type="GO" id="GO:0005886">
    <property type="term" value="C:plasma membrane"/>
    <property type="evidence" value="ECO:0007669"/>
    <property type="project" value="TreeGrafter"/>
</dbReference>
<dbReference type="NCBIfam" id="TIGR00843">
    <property type="entry name" value="benE"/>
    <property type="match status" value="1"/>
</dbReference>
<proteinExistence type="predicted"/>
<feature type="transmembrane region" description="Helical" evidence="1">
    <location>
        <begin position="98"/>
        <end position="119"/>
    </location>
</feature>
<evidence type="ECO:0000256" key="1">
    <source>
        <dbReference type="SAM" id="Phobius"/>
    </source>
</evidence>
<dbReference type="PANTHER" id="PTHR30199">
    <property type="entry name" value="MFS FAMILY TRANSPORTER, PREDICTED SUBSTRATE BENZOATE"/>
    <property type="match status" value="1"/>
</dbReference>
<dbReference type="AlphaFoldDB" id="E2SFZ1"/>
<keyword evidence="1" id="KW-0812">Transmembrane</keyword>
<evidence type="ECO:0000313" key="2">
    <source>
        <dbReference type="EMBL" id="EFQ81938.1"/>
    </source>
</evidence>
<dbReference type="STRING" id="585531.HMPREF0063_12950"/>
<reference evidence="2" key="1">
    <citation type="submission" date="2010-08" db="EMBL/GenBank/DDBJ databases">
        <authorList>
            <person name="Muzny D."/>
            <person name="Qin X."/>
            <person name="Buhay C."/>
            <person name="Dugan-Rocha S."/>
            <person name="Ding Y."/>
            <person name="Chen G."/>
            <person name="Hawes A."/>
            <person name="Holder M."/>
            <person name="Jhangiani S."/>
            <person name="Johnson A."/>
            <person name="Khan Z."/>
            <person name="Li Z."/>
            <person name="Liu W."/>
            <person name="Liu X."/>
            <person name="Perez L."/>
            <person name="Shen H."/>
            <person name="Wang Q."/>
            <person name="Watt J."/>
            <person name="Xi L."/>
            <person name="Xin Y."/>
            <person name="Zhou J."/>
            <person name="Deng J."/>
            <person name="Jiang H."/>
            <person name="Liu Y."/>
            <person name="Qu J."/>
            <person name="Song X.-Z."/>
            <person name="Zhang L."/>
            <person name="Villasana D."/>
            <person name="Johnson A."/>
            <person name="Liu J."/>
            <person name="Liyanage D."/>
            <person name="Lorensuhewa L."/>
            <person name="Robinson T."/>
            <person name="Song A."/>
            <person name="Song B.-B."/>
            <person name="Dinh H."/>
            <person name="Thornton R."/>
            <person name="Coyle M."/>
            <person name="Francisco L."/>
            <person name="Jackson L."/>
            <person name="Javaid M."/>
            <person name="Korchina V."/>
            <person name="Kovar C."/>
            <person name="Mata R."/>
            <person name="Mathew T."/>
            <person name="Ngo R."/>
            <person name="Nguyen L."/>
            <person name="Nguyen N."/>
            <person name="Okwuonu G."/>
            <person name="Ongeri F."/>
            <person name="Pham C."/>
            <person name="Simmons D."/>
            <person name="Wilczek-Boney K."/>
            <person name="Hale W."/>
            <person name="Jakkamsetti A."/>
            <person name="Pham P."/>
            <person name="Ruth R."/>
            <person name="San Lucas F."/>
            <person name="Warren J."/>
            <person name="Zhang J."/>
            <person name="Zhao Z."/>
            <person name="Zhou C."/>
            <person name="Zhu D."/>
            <person name="Lee S."/>
            <person name="Bess C."/>
            <person name="Blankenburg K."/>
            <person name="Forbes L."/>
            <person name="Fu Q."/>
            <person name="Gubbala S."/>
            <person name="Hirani K."/>
            <person name="Jayaseelan J.C."/>
            <person name="Lara F."/>
            <person name="Munidasa M."/>
            <person name="Palculict T."/>
            <person name="Patil S."/>
            <person name="Pu L.-L."/>
            <person name="Saada N."/>
            <person name="Tang L."/>
            <person name="Weissenberger G."/>
            <person name="Zhu Y."/>
            <person name="Hemphill L."/>
            <person name="Shang Y."/>
            <person name="Youmans B."/>
            <person name="Ayvaz T."/>
            <person name="Ross M."/>
            <person name="Santibanez J."/>
            <person name="Aqrawi P."/>
            <person name="Gross S."/>
            <person name="Joshi V."/>
            <person name="Fowler G."/>
            <person name="Nazareth L."/>
            <person name="Reid J."/>
            <person name="Worley K."/>
            <person name="Petrosino J."/>
            <person name="Highlander S."/>
            <person name="Gibbs R."/>
        </authorList>
    </citation>
    <scope>NUCLEOTIDE SEQUENCE [LARGE SCALE GENOMIC DNA]</scope>
    <source>
        <strain evidence="2">DSM 15272</strain>
    </source>
</reference>
<feature type="transmembrane region" description="Helical" evidence="1">
    <location>
        <begin position="332"/>
        <end position="351"/>
    </location>
</feature>
<sequence>MTSTADPASTDDSRAVPVTAGIVCALVGFTSSFAIVLAGLQSVGADRDQSASGLLVVSLLSGAGILWLALRHRVPITLAWSTPGAALLITTGEVDGGWPAAVGAFAVTGLLIAASGVWTQLADLVRRIPPVVAQAMLAGILLPLCTAPVPALREEPWAVAPVLLTWLALVRFTPRWAVPAAFVAAAVVIAVDLVSSGATVPVGDLAPQLTWTTPAWTTQALVGLAIPLFVVTMASQNIAGVAVMQSFGYRVPWRETMAVTGLGTVLGAGSGGHAVNLSAISAALAAGPDAGPDPSRRWIAAVSDGVTFLVLGLASAALATLVALAPAGVVQAVAAVALLGAFVGALGAALADPQTRTVAATTFVVAGSGIAFAGVGSAFWALVVGIAVHLVLRPRSR</sequence>
<keyword evidence="3" id="KW-1185">Reference proteome</keyword>
<dbReference type="RefSeq" id="WP_007078537.1">
    <property type="nucleotide sequence ID" value="NZ_CM001024.1"/>
</dbReference>
<comment type="caution">
    <text evidence="2">The sequence shown here is derived from an EMBL/GenBank/DDBJ whole genome shotgun (WGS) entry which is preliminary data.</text>
</comment>
<feature type="transmembrane region" description="Helical" evidence="1">
    <location>
        <begin position="363"/>
        <end position="392"/>
    </location>
</feature>
<dbReference type="PANTHER" id="PTHR30199:SF0">
    <property type="entry name" value="INNER MEMBRANE PROTEIN YDCO"/>
    <property type="match status" value="1"/>
</dbReference>
<feature type="transmembrane region" description="Helical" evidence="1">
    <location>
        <begin position="220"/>
        <end position="244"/>
    </location>
</feature>
<feature type="transmembrane region" description="Helical" evidence="1">
    <location>
        <begin position="157"/>
        <end position="173"/>
    </location>
</feature>